<keyword evidence="6" id="KW-1185">Reference proteome</keyword>
<dbReference type="PROSITE" id="PS50157">
    <property type="entry name" value="ZINC_FINGER_C2H2_2"/>
    <property type="match status" value="1"/>
</dbReference>
<dbReference type="OrthoDB" id="9882192at2759"/>
<comment type="caution">
    <text evidence="5">The sequence shown here is derived from an EMBL/GenBank/DDBJ whole genome shotgun (WGS) entry which is preliminary data.</text>
</comment>
<keyword evidence="2" id="KW-0175">Coiled coil</keyword>
<organism evidence="5 6">
    <name type="scientific">Chiloscyllium punctatum</name>
    <name type="common">Brownbanded bambooshark</name>
    <name type="synonym">Hemiscyllium punctatum</name>
    <dbReference type="NCBI Taxonomy" id="137246"/>
    <lineage>
        <taxon>Eukaryota</taxon>
        <taxon>Metazoa</taxon>
        <taxon>Chordata</taxon>
        <taxon>Craniata</taxon>
        <taxon>Vertebrata</taxon>
        <taxon>Chondrichthyes</taxon>
        <taxon>Elasmobranchii</taxon>
        <taxon>Galeomorphii</taxon>
        <taxon>Galeoidea</taxon>
        <taxon>Orectolobiformes</taxon>
        <taxon>Hemiscylliidae</taxon>
        <taxon>Chiloscyllium</taxon>
    </lineage>
</organism>
<feature type="region of interest" description="Disordered" evidence="3">
    <location>
        <begin position="353"/>
        <end position="373"/>
    </location>
</feature>
<accession>A0A401SLV0</accession>
<feature type="domain" description="C2H2-type" evidence="4">
    <location>
        <begin position="99"/>
        <end position="121"/>
    </location>
</feature>
<feature type="coiled-coil region" evidence="2">
    <location>
        <begin position="260"/>
        <end position="353"/>
    </location>
</feature>
<dbReference type="InterPro" id="IPR013087">
    <property type="entry name" value="Znf_C2H2_type"/>
</dbReference>
<evidence type="ECO:0000313" key="5">
    <source>
        <dbReference type="EMBL" id="GCC31356.1"/>
    </source>
</evidence>
<dbReference type="GO" id="GO:0008270">
    <property type="term" value="F:zinc ion binding"/>
    <property type="evidence" value="ECO:0007669"/>
    <property type="project" value="UniProtKB-KW"/>
</dbReference>
<dbReference type="STRING" id="137246.A0A401SLV0"/>
<feature type="compositionally biased region" description="Basic and acidic residues" evidence="3">
    <location>
        <begin position="362"/>
        <end position="373"/>
    </location>
</feature>
<dbReference type="AlphaFoldDB" id="A0A401SLV0"/>
<evidence type="ECO:0000256" key="1">
    <source>
        <dbReference type="PROSITE-ProRule" id="PRU00042"/>
    </source>
</evidence>
<feature type="region of interest" description="Disordered" evidence="3">
    <location>
        <begin position="492"/>
        <end position="515"/>
    </location>
</feature>
<dbReference type="Proteomes" id="UP000287033">
    <property type="component" value="Unassembled WGS sequence"/>
</dbReference>
<feature type="compositionally biased region" description="Polar residues" evidence="3">
    <location>
        <begin position="506"/>
        <end position="515"/>
    </location>
</feature>
<proteinExistence type="predicted"/>
<dbReference type="EMBL" id="BEZZ01000357">
    <property type="protein sequence ID" value="GCC31356.1"/>
    <property type="molecule type" value="Genomic_DNA"/>
</dbReference>
<evidence type="ECO:0000313" key="6">
    <source>
        <dbReference type="Proteomes" id="UP000287033"/>
    </source>
</evidence>
<keyword evidence="1" id="KW-0863">Zinc-finger</keyword>
<sequence length="515" mass="57702">MTAFITHPSVRVKGTEHNYNPVFCQDEKCSSNSKGSHMHCPFCSVTDAYQDPVILRAHYRVKHVDKGLDFAGLKILRCCNHCDIIGTIKEEKKFKGAHWHCYRCRNGFNRRDEAIKHYKTHFRNPHTTFQIQITQEVNSRQYYEQSAEAHHKAYGGNPITSGGTMDITPFSPVVAEVAINTTTTGKNDTIIGQAAKDGNLTNGITTDAKESVGSTSADDHQTLVLMDPDGENGELVYSDTSNLVVEQSDGTLDQNLLIEKQLLELHQQNHQLRVEKAETERRLQMEIQQLKNQIAGLTEANWQMAEELKQYKCSRDIENKINQMIEQMEMQHKELLQMQVELLRKEYNKLNHQANGGSDSIQDSKDDCTDGNERTTEQTFVGSATLSPKRHSITLTLPTTIVTSHEIVTSEHGIMSTSDNVIAASEMDLSSGNVISFIEPNNNSSNESAGLTTLEIVEVHLDSESTISNMESTSPTRVHLYPVTHITDNVELSSGKRISEEDPEEGSQSKIQRTV</sequence>
<dbReference type="OMA" id="QANIKMF"/>
<name>A0A401SLV0_CHIPU</name>
<dbReference type="PROSITE" id="PS00028">
    <property type="entry name" value="ZINC_FINGER_C2H2_1"/>
    <property type="match status" value="1"/>
</dbReference>
<evidence type="ECO:0000256" key="2">
    <source>
        <dbReference type="SAM" id="Coils"/>
    </source>
</evidence>
<evidence type="ECO:0000256" key="3">
    <source>
        <dbReference type="SAM" id="MobiDB-lite"/>
    </source>
</evidence>
<gene>
    <name evidence="5" type="ORF">chiPu_0009813</name>
</gene>
<evidence type="ECO:0000259" key="4">
    <source>
        <dbReference type="PROSITE" id="PS50157"/>
    </source>
</evidence>
<keyword evidence="1" id="KW-0862">Zinc</keyword>
<keyword evidence="1" id="KW-0479">Metal-binding</keyword>
<reference evidence="5 6" key="1">
    <citation type="journal article" date="2018" name="Nat. Ecol. Evol.">
        <title>Shark genomes provide insights into elasmobranch evolution and the origin of vertebrates.</title>
        <authorList>
            <person name="Hara Y"/>
            <person name="Yamaguchi K"/>
            <person name="Onimaru K"/>
            <person name="Kadota M"/>
            <person name="Koyanagi M"/>
            <person name="Keeley SD"/>
            <person name="Tatsumi K"/>
            <person name="Tanaka K"/>
            <person name="Motone F"/>
            <person name="Kageyama Y"/>
            <person name="Nozu R"/>
            <person name="Adachi N"/>
            <person name="Nishimura O"/>
            <person name="Nakagawa R"/>
            <person name="Tanegashima C"/>
            <person name="Kiyatake I"/>
            <person name="Matsumoto R"/>
            <person name="Murakumo K"/>
            <person name="Nishida K"/>
            <person name="Terakita A"/>
            <person name="Kuratani S"/>
            <person name="Sato K"/>
            <person name="Hyodo S Kuraku.S."/>
        </authorList>
    </citation>
    <scope>NUCLEOTIDE SEQUENCE [LARGE SCALE GENOMIC DNA]</scope>
</reference>
<protein>
    <recommendedName>
        <fullName evidence="4">C2H2-type domain-containing protein</fullName>
    </recommendedName>
</protein>